<dbReference type="InterPro" id="IPR002052">
    <property type="entry name" value="DNA_methylase_N6_adenine_CS"/>
</dbReference>
<evidence type="ECO:0000256" key="3">
    <source>
        <dbReference type="ARBA" id="ARBA00022679"/>
    </source>
</evidence>
<dbReference type="Pfam" id="PF02195">
    <property type="entry name" value="ParB_N"/>
    <property type="match status" value="1"/>
</dbReference>
<reference evidence="6 7" key="1">
    <citation type="journal article" date="2015" name="Nature">
        <title>rRNA introns, odd ribosomes, and small enigmatic genomes across a large radiation of phyla.</title>
        <authorList>
            <person name="Brown C.T."/>
            <person name="Hug L.A."/>
            <person name="Thomas B.C."/>
            <person name="Sharon I."/>
            <person name="Castelle C.J."/>
            <person name="Singh A."/>
            <person name="Wilkins M.J."/>
            <person name="Williams K.H."/>
            <person name="Banfield J.F."/>
        </authorList>
    </citation>
    <scope>NUCLEOTIDE SEQUENCE [LARGE SCALE GENOMIC DNA]</scope>
</reference>
<organism evidence="6 7">
    <name type="scientific">Candidatus Daviesbacteria bacterium GW2011_GWC2_40_12</name>
    <dbReference type="NCBI Taxonomy" id="1618431"/>
    <lineage>
        <taxon>Bacteria</taxon>
        <taxon>Candidatus Daviesiibacteriota</taxon>
    </lineage>
</organism>
<dbReference type="Gene3D" id="3.40.50.150">
    <property type="entry name" value="Vaccinia Virus protein VP39"/>
    <property type="match status" value="1"/>
</dbReference>
<evidence type="ECO:0000256" key="2">
    <source>
        <dbReference type="ARBA" id="ARBA00022603"/>
    </source>
</evidence>
<name>A0A0G0TXN4_9BACT</name>
<dbReference type="PROSITE" id="PS00092">
    <property type="entry name" value="N6_MTASE"/>
    <property type="match status" value="1"/>
</dbReference>
<keyword evidence="3" id="KW-0808">Transferase</keyword>
<dbReference type="Pfam" id="PF01555">
    <property type="entry name" value="N6_N4_Mtase"/>
    <property type="match status" value="1"/>
</dbReference>
<evidence type="ECO:0000313" key="7">
    <source>
        <dbReference type="Proteomes" id="UP000034881"/>
    </source>
</evidence>
<dbReference type="InterPro" id="IPR050336">
    <property type="entry name" value="Chromosome_partition/occlusion"/>
</dbReference>
<dbReference type="InterPro" id="IPR002295">
    <property type="entry name" value="N4/N6-MTase_EcoPI_Mod-like"/>
</dbReference>
<comment type="caution">
    <text evidence="6">The sequence shown here is derived from an EMBL/GenBank/DDBJ whole genome shotgun (WGS) entry which is preliminary data.</text>
</comment>
<dbReference type="SUPFAM" id="SSF53335">
    <property type="entry name" value="S-adenosyl-L-methionine-dependent methyltransferases"/>
    <property type="match status" value="1"/>
</dbReference>
<feature type="domain" description="ParB-like N-terminal" evidence="5">
    <location>
        <begin position="7"/>
        <end position="96"/>
    </location>
</feature>
<dbReference type="GO" id="GO:0045881">
    <property type="term" value="P:positive regulation of sporulation resulting in formation of a cellular spore"/>
    <property type="evidence" value="ECO:0007669"/>
    <property type="project" value="TreeGrafter"/>
</dbReference>
<dbReference type="InterPro" id="IPR002941">
    <property type="entry name" value="DNA_methylase_N4/N6"/>
</dbReference>
<protein>
    <recommendedName>
        <fullName evidence="5">ParB-like N-terminal domain-containing protein</fullName>
    </recommendedName>
</protein>
<dbReference type="PRINTS" id="PR00506">
    <property type="entry name" value="D21N6MTFRASE"/>
</dbReference>
<dbReference type="GO" id="GO:0003677">
    <property type="term" value="F:DNA binding"/>
    <property type="evidence" value="ECO:0007669"/>
    <property type="project" value="InterPro"/>
</dbReference>
<sequence length="418" mass="47761">MEKTLIPTIEITALRFAEYNPRKITRSVIEQLKNSIKEFGMPVPIVINTYKDRENVIIGGEKRVRAAIELGWKEVPCSTVNLPLEKEKALNLALNKIEDQWDETKLAEIITDLTKADFDLSLTGFSEVEISNILDTTMFLDQEEEKPWDTEEEIKKIKEPISKLGEVYQIGPHRLMCGDSTDPEDVKSLMDGKTADMIFTDPPYNVAHKSYEKKGKFHTEQGVILGDDQSDDEFKLFTEAFFQNLNMLLKSGGTIYVCTGYSSYPLFYYQMLSSGFIFSSNIVWVKPSFAIGWGNYKKQYEQIMKGKKPTGKPKAQAIMYGWKKGERHQFFGEANESDVWEMPRKAVTEMVHPTEKPEWLIMKAIKGGSRVGQLVVDLFGGSGSTLMAAHKIGRIAYLMERDPLFCDLIRKRCHRLKM</sequence>
<dbReference type="SMART" id="SM00470">
    <property type="entry name" value="ParB"/>
    <property type="match status" value="1"/>
</dbReference>
<evidence type="ECO:0000256" key="4">
    <source>
        <dbReference type="ARBA" id="ARBA00022691"/>
    </source>
</evidence>
<dbReference type="GO" id="GO:0008170">
    <property type="term" value="F:N-methyltransferase activity"/>
    <property type="evidence" value="ECO:0007669"/>
    <property type="project" value="InterPro"/>
</dbReference>
<dbReference type="Proteomes" id="UP000034881">
    <property type="component" value="Unassembled WGS sequence"/>
</dbReference>
<dbReference type="InterPro" id="IPR015840">
    <property type="entry name" value="DNA_MeTrfase_ParB"/>
</dbReference>
<comment type="similarity">
    <text evidence="1">Belongs to the N(4)/N(6)-methyltransferase family.</text>
</comment>
<dbReference type="CDD" id="cd16401">
    <property type="entry name" value="ParB_N_like_MT"/>
    <property type="match status" value="1"/>
</dbReference>
<dbReference type="PANTHER" id="PTHR33375">
    <property type="entry name" value="CHROMOSOME-PARTITIONING PROTEIN PARB-RELATED"/>
    <property type="match status" value="1"/>
</dbReference>
<dbReference type="GO" id="GO:0032259">
    <property type="term" value="P:methylation"/>
    <property type="evidence" value="ECO:0007669"/>
    <property type="project" value="UniProtKB-KW"/>
</dbReference>
<dbReference type="GO" id="GO:0007059">
    <property type="term" value="P:chromosome segregation"/>
    <property type="evidence" value="ECO:0007669"/>
    <property type="project" value="TreeGrafter"/>
</dbReference>
<accession>A0A0G0TXN4</accession>
<dbReference type="Gene3D" id="3.90.1530.10">
    <property type="entry name" value="Conserved hypothetical protein from pyrococcus furiosus pfu- 392566-001, ParB domain"/>
    <property type="match status" value="1"/>
</dbReference>
<dbReference type="GO" id="GO:0005694">
    <property type="term" value="C:chromosome"/>
    <property type="evidence" value="ECO:0007669"/>
    <property type="project" value="TreeGrafter"/>
</dbReference>
<evidence type="ECO:0000313" key="6">
    <source>
        <dbReference type="EMBL" id="KKR42762.1"/>
    </source>
</evidence>
<keyword evidence="2" id="KW-0489">Methyltransferase</keyword>
<keyword evidence="4" id="KW-0949">S-adenosyl-L-methionine</keyword>
<dbReference type="InterPro" id="IPR003115">
    <property type="entry name" value="ParB_N"/>
</dbReference>
<evidence type="ECO:0000256" key="1">
    <source>
        <dbReference type="ARBA" id="ARBA00006594"/>
    </source>
</evidence>
<dbReference type="SUPFAM" id="SSF110849">
    <property type="entry name" value="ParB/Sulfiredoxin"/>
    <property type="match status" value="1"/>
</dbReference>
<proteinExistence type="inferred from homology"/>
<dbReference type="InterPro" id="IPR029063">
    <property type="entry name" value="SAM-dependent_MTases_sf"/>
</dbReference>
<dbReference type="AlphaFoldDB" id="A0A0G0TXN4"/>
<dbReference type="PIRSF" id="PIRSF036758">
    <property type="entry name" value="Aden_M_ParB"/>
    <property type="match status" value="1"/>
</dbReference>
<evidence type="ECO:0000259" key="5">
    <source>
        <dbReference type="SMART" id="SM00470"/>
    </source>
</evidence>
<dbReference type="InterPro" id="IPR036086">
    <property type="entry name" value="ParB/Sulfiredoxin_sf"/>
</dbReference>
<dbReference type="EMBL" id="LBYB01000001">
    <property type="protein sequence ID" value="KKR42762.1"/>
    <property type="molecule type" value="Genomic_DNA"/>
</dbReference>
<dbReference type="PANTHER" id="PTHR33375:SF1">
    <property type="entry name" value="CHROMOSOME-PARTITIONING PROTEIN PARB-RELATED"/>
    <property type="match status" value="1"/>
</dbReference>
<gene>
    <name evidence="6" type="ORF">UT77_C0001G0213</name>
</gene>